<dbReference type="Proteomes" id="UP000574390">
    <property type="component" value="Unassembled WGS sequence"/>
</dbReference>
<feature type="non-terminal residue" evidence="2">
    <location>
        <position position="114"/>
    </location>
</feature>
<gene>
    <name evidence="2" type="ORF">FOZ62_006939</name>
</gene>
<evidence type="ECO:0000313" key="2">
    <source>
        <dbReference type="EMBL" id="KAF4719909.1"/>
    </source>
</evidence>
<feature type="compositionally biased region" description="Basic and acidic residues" evidence="1">
    <location>
        <begin position="1"/>
        <end position="11"/>
    </location>
</feature>
<evidence type="ECO:0000256" key="1">
    <source>
        <dbReference type="SAM" id="MobiDB-lite"/>
    </source>
</evidence>
<name>A0A7J6RGK6_PEROL</name>
<feature type="compositionally biased region" description="Basic residues" evidence="1">
    <location>
        <begin position="12"/>
        <end position="25"/>
    </location>
</feature>
<organism evidence="2 3">
    <name type="scientific">Perkinsus olseni</name>
    <name type="common">Perkinsus atlanticus</name>
    <dbReference type="NCBI Taxonomy" id="32597"/>
    <lineage>
        <taxon>Eukaryota</taxon>
        <taxon>Sar</taxon>
        <taxon>Alveolata</taxon>
        <taxon>Perkinsozoa</taxon>
        <taxon>Perkinsea</taxon>
        <taxon>Perkinsida</taxon>
        <taxon>Perkinsidae</taxon>
        <taxon>Perkinsus</taxon>
    </lineage>
</organism>
<sequence>MAPGKRSLEGRRKNRARYRAKRARAAKVDRPSPPMPVASSTSSPRYHDWDGDISFSPRYEKLSLALAKAVRAKAEAWVRRPETEMANKWVALGIERESEQLAATLARLLESAGL</sequence>
<accession>A0A7J6RGK6</accession>
<feature type="region of interest" description="Disordered" evidence="1">
    <location>
        <begin position="1"/>
        <end position="46"/>
    </location>
</feature>
<dbReference type="AlphaFoldDB" id="A0A7J6RGK6"/>
<comment type="caution">
    <text evidence="2">The sequence shown here is derived from an EMBL/GenBank/DDBJ whole genome shotgun (WGS) entry which is preliminary data.</text>
</comment>
<dbReference type="EMBL" id="JABANM010022241">
    <property type="protein sequence ID" value="KAF4719909.1"/>
    <property type="molecule type" value="Genomic_DNA"/>
</dbReference>
<proteinExistence type="predicted"/>
<protein>
    <submittedName>
        <fullName evidence="2">Uncharacterized protein</fullName>
    </submittedName>
</protein>
<reference evidence="2 3" key="1">
    <citation type="submission" date="2020-04" db="EMBL/GenBank/DDBJ databases">
        <title>Perkinsus olseni comparative genomics.</title>
        <authorList>
            <person name="Bogema D.R."/>
        </authorList>
    </citation>
    <scope>NUCLEOTIDE SEQUENCE [LARGE SCALE GENOMIC DNA]</scope>
    <source>
        <strain evidence="2">ATCC PRA-205</strain>
    </source>
</reference>
<evidence type="ECO:0000313" key="3">
    <source>
        <dbReference type="Proteomes" id="UP000574390"/>
    </source>
</evidence>